<keyword evidence="3" id="KW-1185">Reference proteome</keyword>
<keyword evidence="1" id="KW-0812">Transmembrane</keyword>
<comment type="caution">
    <text evidence="2">The sequence shown here is derived from an EMBL/GenBank/DDBJ whole genome shotgun (WGS) entry which is preliminary data.</text>
</comment>
<dbReference type="OrthoDB" id="7357449at2"/>
<feature type="transmembrane region" description="Helical" evidence="1">
    <location>
        <begin position="40"/>
        <end position="56"/>
    </location>
</feature>
<dbReference type="EMBL" id="SLXO01000002">
    <property type="protein sequence ID" value="TCP37739.1"/>
    <property type="molecule type" value="Genomic_DNA"/>
</dbReference>
<proteinExistence type="predicted"/>
<feature type="transmembrane region" description="Helical" evidence="1">
    <location>
        <begin position="68"/>
        <end position="86"/>
    </location>
</feature>
<accession>A0A4R2PPN0</accession>
<protein>
    <submittedName>
        <fullName evidence="2">Uncharacterized protein</fullName>
    </submittedName>
</protein>
<evidence type="ECO:0000313" key="3">
    <source>
        <dbReference type="Proteomes" id="UP000295399"/>
    </source>
</evidence>
<feature type="transmembrane region" description="Helical" evidence="1">
    <location>
        <begin position="101"/>
        <end position="128"/>
    </location>
</feature>
<keyword evidence="1" id="KW-0472">Membrane</keyword>
<gene>
    <name evidence="2" type="ORF">EV659_102145</name>
</gene>
<dbReference type="InParanoid" id="A0A4R2PPN0"/>
<dbReference type="AlphaFoldDB" id="A0A4R2PPN0"/>
<evidence type="ECO:0000256" key="1">
    <source>
        <dbReference type="SAM" id="Phobius"/>
    </source>
</evidence>
<name>A0A4R2PPN0_RHOSA</name>
<reference evidence="2 3" key="1">
    <citation type="submission" date="2019-03" db="EMBL/GenBank/DDBJ databases">
        <title>Genomic Encyclopedia of Type Strains, Phase IV (KMG-IV): sequencing the most valuable type-strain genomes for metagenomic binning, comparative biology and taxonomic classification.</title>
        <authorList>
            <person name="Goeker M."/>
        </authorList>
    </citation>
    <scope>NUCLEOTIDE SEQUENCE [LARGE SCALE GENOMIC DNA]</scope>
    <source>
        <strain evidence="2 3">DSM 2132</strain>
    </source>
</reference>
<feature type="transmembrane region" description="Helical" evidence="1">
    <location>
        <begin position="18"/>
        <end position="34"/>
    </location>
</feature>
<sequence>MAKAAAAQAGKKSKKKRGFGSTLLFVLFILGLMVVKPAVALVTAIGLAPTLVAMIVESGEFRAVRVRTIFAFNLTGVIPYVVKYWFRSDLEMLLQDFTQMWLFIVMYGAAAAGMVVLWAAPVVVATLVQMRNFDQVKKINKVEEDLVEEWGESVRQTDT</sequence>
<keyword evidence="1" id="KW-1133">Transmembrane helix</keyword>
<organism evidence="2 3">
    <name type="scientific">Rhodothalassium salexigens DSM 2132</name>
    <dbReference type="NCBI Taxonomy" id="1188247"/>
    <lineage>
        <taxon>Bacteria</taxon>
        <taxon>Pseudomonadati</taxon>
        <taxon>Pseudomonadota</taxon>
        <taxon>Alphaproteobacteria</taxon>
        <taxon>Rhodothalassiales</taxon>
        <taxon>Rhodothalassiaceae</taxon>
        <taxon>Rhodothalassium</taxon>
    </lineage>
</organism>
<dbReference type="Proteomes" id="UP000295399">
    <property type="component" value="Unassembled WGS sequence"/>
</dbReference>
<dbReference type="RefSeq" id="WP_132707384.1">
    <property type="nucleotide sequence ID" value="NZ_JACIGF010000002.1"/>
</dbReference>
<evidence type="ECO:0000313" key="2">
    <source>
        <dbReference type="EMBL" id="TCP37739.1"/>
    </source>
</evidence>